<sequence length="79" mass="9213">MEIKQKTYLCLKKARTCFTVYPLWKAVTEVALKLRHSLYLKLRMSLGLWFQASLNSCRVRSPLIARISGAVYDERPTCF</sequence>
<organism evidence="1 2">
    <name type="scientific">Brachionus plicatilis</name>
    <name type="common">Marine rotifer</name>
    <name type="synonym">Brachionus muelleri</name>
    <dbReference type="NCBI Taxonomy" id="10195"/>
    <lineage>
        <taxon>Eukaryota</taxon>
        <taxon>Metazoa</taxon>
        <taxon>Spiralia</taxon>
        <taxon>Gnathifera</taxon>
        <taxon>Rotifera</taxon>
        <taxon>Eurotatoria</taxon>
        <taxon>Monogononta</taxon>
        <taxon>Pseudotrocha</taxon>
        <taxon>Ploima</taxon>
        <taxon>Brachionidae</taxon>
        <taxon>Brachionus</taxon>
    </lineage>
</organism>
<name>A0A3M7SDJ7_BRAPC</name>
<comment type="caution">
    <text evidence="1">The sequence shown here is derived from an EMBL/GenBank/DDBJ whole genome shotgun (WGS) entry which is preliminary data.</text>
</comment>
<gene>
    <name evidence="1" type="ORF">BpHYR1_021116</name>
</gene>
<protein>
    <submittedName>
        <fullName evidence="1">Uncharacterized protein</fullName>
    </submittedName>
</protein>
<accession>A0A3M7SDJ7</accession>
<dbReference type="EMBL" id="REGN01001561">
    <property type="protein sequence ID" value="RNA33893.1"/>
    <property type="molecule type" value="Genomic_DNA"/>
</dbReference>
<dbReference type="Proteomes" id="UP000276133">
    <property type="component" value="Unassembled WGS sequence"/>
</dbReference>
<keyword evidence="2" id="KW-1185">Reference proteome</keyword>
<reference evidence="1 2" key="1">
    <citation type="journal article" date="2018" name="Sci. Rep.">
        <title>Genomic signatures of local adaptation to the degree of environmental predictability in rotifers.</title>
        <authorList>
            <person name="Franch-Gras L."/>
            <person name="Hahn C."/>
            <person name="Garcia-Roger E.M."/>
            <person name="Carmona M.J."/>
            <person name="Serra M."/>
            <person name="Gomez A."/>
        </authorList>
    </citation>
    <scope>NUCLEOTIDE SEQUENCE [LARGE SCALE GENOMIC DNA]</scope>
    <source>
        <strain evidence="1">HYR1</strain>
    </source>
</reference>
<evidence type="ECO:0000313" key="1">
    <source>
        <dbReference type="EMBL" id="RNA33893.1"/>
    </source>
</evidence>
<evidence type="ECO:0000313" key="2">
    <source>
        <dbReference type="Proteomes" id="UP000276133"/>
    </source>
</evidence>
<proteinExistence type="predicted"/>
<dbReference type="AlphaFoldDB" id="A0A3M7SDJ7"/>